<name>D7EHY9_TRICA</name>
<dbReference type="Proteomes" id="UP000007266">
    <property type="component" value="Unassembled WGS sequence"/>
</dbReference>
<evidence type="ECO:0000313" key="2">
    <source>
        <dbReference type="Proteomes" id="UP000007266"/>
    </source>
</evidence>
<dbReference type="InParanoid" id="D7EHY9"/>
<evidence type="ECO:0008006" key="3">
    <source>
        <dbReference type="Google" id="ProtNLM"/>
    </source>
</evidence>
<dbReference type="OrthoDB" id="1884855at2759"/>
<reference evidence="1 2" key="1">
    <citation type="journal article" date="2008" name="Nature">
        <title>The genome of the model beetle and pest Tribolium castaneum.</title>
        <authorList>
            <consortium name="Tribolium Genome Sequencing Consortium"/>
            <person name="Richards S."/>
            <person name="Gibbs R.A."/>
            <person name="Weinstock G.M."/>
            <person name="Brown S.J."/>
            <person name="Denell R."/>
            <person name="Beeman R.W."/>
            <person name="Gibbs R."/>
            <person name="Beeman R.W."/>
            <person name="Brown S.J."/>
            <person name="Bucher G."/>
            <person name="Friedrich M."/>
            <person name="Grimmelikhuijzen C.J."/>
            <person name="Klingler M."/>
            <person name="Lorenzen M."/>
            <person name="Richards S."/>
            <person name="Roth S."/>
            <person name="Schroder R."/>
            <person name="Tautz D."/>
            <person name="Zdobnov E.M."/>
            <person name="Muzny D."/>
            <person name="Gibbs R.A."/>
            <person name="Weinstock G.M."/>
            <person name="Attaway T."/>
            <person name="Bell S."/>
            <person name="Buhay C.J."/>
            <person name="Chandrabose M.N."/>
            <person name="Chavez D."/>
            <person name="Clerk-Blankenburg K.P."/>
            <person name="Cree A."/>
            <person name="Dao M."/>
            <person name="Davis C."/>
            <person name="Chacko J."/>
            <person name="Dinh H."/>
            <person name="Dugan-Rocha S."/>
            <person name="Fowler G."/>
            <person name="Garner T.T."/>
            <person name="Garnes J."/>
            <person name="Gnirke A."/>
            <person name="Hawes A."/>
            <person name="Hernandez J."/>
            <person name="Hines S."/>
            <person name="Holder M."/>
            <person name="Hume J."/>
            <person name="Jhangiani S.N."/>
            <person name="Joshi V."/>
            <person name="Khan Z.M."/>
            <person name="Jackson L."/>
            <person name="Kovar C."/>
            <person name="Kowis A."/>
            <person name="Lee S."/>
            <person name="Lewis L.R."/>
            <person name="Margolis J."/>
            <person name="Morgan M."/>
            <person name="Nazareth L.V."/>
            <person name="Nguyen N."/>
            <person name="Okwuonu G."/>
            <person name="Parker D."/>
            <person name="Richards S."/>
            <person name="Ruiz S.J."/>
            <person name="Santibanez J."/>
            <person name="Savard J."/>
            <person name="Scherer S.E."/>
            <person name="Schneider B."/>
            <person name="Sodergren E."/>
            <person name="Tautz D."/>
            <person name="Vattahil S."/>
            <person name="Villasana D."/>
            <person name="White C.S."/>
            <person name="Wright R."/>
            <person name="Park Y."/>
            <person name="Beeman R.W."/>
            <person name="Lord J."/>
            <person name="Oppert B."/>
            <person name="Lorenzen M."/>
            <person name="Brown S."/>
            <person name="Wang L."/>
            <person name="Savard J."/>
            <person name="Tautz D."/>
            <person name="Richards S."/>
            <person name="Weinstock G."/>
            <person name="Gibbs R.A."/>
            <person name="Liu Y."/>
            <person name="Worley K."/>
            <person name="Weinstock G."/>
            <person name="Elsik C.G."/>
            <person name="Reese J.T."/>
            <person name="Elhaik E."/>
            <person name="Landan G."/>
            <person name="Graur D."/>
            <person name="Arensburger P."/>
            <person name="Atkinson P."/>
            <person name="Beeman R.W."/>
            <person name="Beidler J."/>
            <person name="Brown S.J."/>
            <person name="Demuth J.P."/>
            <person name="Drury D.W."/>
            <person name="Du Y.Z."/>
            <person name="Fujiwara H."/>
            <person name="Lorenzen M."/>
            <person name="Maselli V."/>
            <person name="Osanai M."/>
            <person name="Park Y."/>
            <person name="Robertson H.M."/>
            <person name="Tu Z."/>
            <person name="Wang J.J."/>
            <person name="Wang S."/>
            <person name="Richards S."/>
            <person name="Song H."/>
            <person name="Zhang L."/>
            <person name="Sodergren E."/>
            <person name="Werner D."/>
            <person name="Stanke M."/>
            <person name="Morgenstern B."/>
            <person name="Solovyev V."/>
            <person name="Kosarev P."/>
            <person name="Brown G."/>
            <person name="Chen H.C."/>
            <person name="Ermolaeva O."/>
            <person name="Hlavina W."/>
            <person name="Kapustin Y."/>
            <person name="Kiryutin B."/>
            <person name="Kitts P."/>
            <person name="Maglott D."/>
            <person name="Pruitt K."/>
            <person name="Sapojnikov V."/>
            <person name="Souvorov A."/>
            <person name="Mackey A.J."/>
            <person name="Waterhouse R.M."/>
            <person name="Wyder S."/>
            <person name="Zdobnov E.M."/>
            <person name="Zdobnov E.M."/>
            <person name="Wyder S."/>
            <person name="Kriventseva E.V."/>
            <person name="Kadowaki T."/>
            <person name="Bork P."/>
            <person name="Aranda M."/>
            <person name="Bao R."/>
            <person name="Beermann A."/>
            <person name="Berns N."/>
            <person name="Bolognesi R."/>
            <person name="Bonneton F."/>
            <person name="Bopp D."/>
            <person name="Brown S.J."/>
            <person name="Bucher G."/>
            <person name="Butts T."/>
            <person name="Chaumot A."/>
            <person name="Denell R.E."/>
            <person name="Ferrier D.E."/>
            <person name="Friedrich M."/>
            <person name="Gordon C.M."/>
            <person name="Jindra M."/>
            <person name="Klingler M."/>
            <person name="Lan Q."/>
            <person name="Lattorff H.M."/>
            <person name="Laudet V."/>
            <person name="von Levetsow C."/>
            <person name="Liu Z."/>
            <person name="Lutz R."/>
            <person name="Lynch J.A."/>
            <person name="da Fonseca R.N."/>
            <person name="Posnien N."/>
            <person name="Reuter R."/>
            <person name="Roth S."/>
            <person name="Savard J."/>
            <person name="Schinko J.B."/>
            <person name="Schmitt C."/>
            <person name="Schoppmeier M."/>
            <person name="Schroder R."/>
            <person name="Shippy T.D."/>
            <person name="Simonnet F."/>
            <person name="Marques-Souza H."/>
            <person name="Tautz D."/>
            <person name="Tomoyasu Y."/>
            <person name="Trauner J."/>
            <person name="Van der Zee M."/>
            <person name="Vervoort M."/>
            <person name="Wittkopp N."/>
            <person name="Wimmer E.A."/>
            <person name="Yang X."/>
            <person name="Jones A.K."/>
            <person name="Sattelle D.B."/>
            <person name="Ebert P.R."/>
            <person name="Nelson D."/>
            <person name="Scott J.G."/>
            <person name="Beeman R.W."/>
            <person name="Muthukrishnan S."/>
            <person name="Kramer K.J."/>
            <person name="Arakane Y."/>
            <person name="Beeman R.W."/>
            <person name="Zhu Q."/>
            <person name="Hogenkamp D."/>
            <person name="Dixit R."/>
            <person name="Oppert B."/>
            <person name="Jiang H."/>
            <person name="Zou Z."/>
            <person name="Marshall J."/>
            <person name="Elpidina E."/>
            <person name="Vinokurov K."/>
            <person name="Oppert C."/>
            <person name="Zou Z."/>
            <person name="Evans J."/>
            <person name="Lu Z."/>
            <person name="Zhao P."/>
            <person name="Sumathipala N."/>
            <person name="Altincicek B."/>
            <person name="Vilcinskas A."/>
            <person name="Williams M."/>
            <person name="Hultmark D."/>
            <person name="Hetru C."/>
            <person name="Jiang H."/>
            <person name="Grimmelikhuijzen C.J."/>
            <person name="Hauser F."/>
            <person name="Cazzamali G."/>
            <person name="Williamson M."/>
            <person name="Park Y."/>
            <person name="Li B."/>
            <person name="Tanaka Y."/>
            <person name="Predel R."/>
            <person name="Neupert S."/>
            <person name="Schachtner J."/>
            <person name="Verleyen P."/>
            <person name="Raible F."/>
            <person name="Bork P."/>
            <person name="Friedrich M."/>
            <person name="Walden K.K."/>
            <person name="Robertson H.M."/>
            <person name="Angeli S."/>
            <person name="Foret S."/>
            <person name="Bucher G."/>
            <person name="Schuetz S."/>
            <person name="Maleszka R."/>
            <person name="Wimmer E.A."/>
            <person name="Beeman R.W."/>
            <person name="Lorenzen M."/>
            <person name="Tomoyasu Y."/>
            <person name="Miller S.C."/>
            <person name="Grossmann D."/>
            <person name="Bucher G."/>
        </authorList>
    </citation>
    <scope>NUCLEOTIDE SEQUENCE [LARGE SCALE GENOMIC DNA]</scope>
    <source>
        <strain evidence="1 2">Georgia GA2</strain>
    </source>
</reference>
<dbReference type="HOGENOM" id="CLU_1416866_0_0_1"/>
<sequence length="192" mass="22623">MAASPSFNENELAMCYYYGFTSSQLVEDFREKTQDVIKTNITSLEEIINLKFPGQQEAIKEQTTNLLRLFLEIAETPLRQFEIKSREIFALPQNASAFTEVNIEPVESGEIEKLEKEVSELMKEYREEACYKSYLEKQIERYEQVEPLRQEIDEILKFHEKNKVKPGEKTIKELHNAMKTLELQVYEKQLIK</sequence>
<organism evidence="1 2">
    <name type="scientific">Tribolium castaneum</name>
    <name type="common">Red flour beetle</name>
    <dbReference type="NCBI Taxonomy" id="7070"/>
    <lineage>
        <taxon>Eukaryota</taxon>
        <taxon>Metazoa</taxon>
        <taxon>Ecdysozoa</taxon>
        <taxon>Arthropoda</taxon>
        <taxon>Hexapoda</taxon>
        <taxon>Insecta</taxon>
        <taxon>Pterygota</taxon>
        <taxon>Neoptera</taxon>
        <taxon>Endopterygota</taxon>
        <taxon>Coleoptera</taxon>
        <taxon>Polyphaga</taxon>
        <taxon>Cucujiformia</taxon>
        <taxon>Tenebrionidae</taxon>
        <taxon>Tenebrionidae incertae sedis</taxon>
        <taxon>Tribolium</taxon>
    </lineage>
</organism>
<gene>
    <name evidence="1" type="primary">AUGUSTUS-3.0.2_01997</name>
    <name evidence="1" type="ORF">TcasGA2_TC001997</name>
</gene>
<reference evidence="1 2" key="2">
    <citation type="journal article" date="2010" name="Nucleic Acids Res.">
        <title>BeetleBase in 2010: revisions to provide comprehensive genomic information for Tribolium castaneum.</title>
        <authorList>
            <person name="Kim H.S."/>
            <person name="Murphy T."/>
            <person name="Xia J."/>
            <person name="Caragea D."/>
            <person name="Park Y."/>
            <person name="Beeman R.W."/>
            <person name="Lorenzen M.D."/>
            <person name="Butcher S."/>
            <person name="Manak J.R."/>
            <person name="Brown S.J."/>
        </authorList>
    </citation>
    <scope>NUCLEOTIDE SEQUENCE [LARGE SCALE GENOMIC DNA]</scope>
    <source>
        <strain evidence="1 2">Georgia GA2</strain>
    </source>
</reference>
<dbReference type="AlphaFoldDB" id="D7EHY9"/>
<protein>
    <recommendedName>
        <fullName evidence="3">Protein MIS12 homolog</fullName>
    </recommendedName>
</protein>
<proteinExistence type="predicted"/>
<dbReference type="EMBL" id="KQ972166">
    <property type="protein sequence ID" value="EFA12689.1"/>
    <property type="molecule type" value="Genomic_DNA"/>
</dbReference>
<evidence type="ECO:0000313" key="1">
    <source>
        <dbReference type="EMBL" id="EFA12689.1"/>
    </source>
</evidence>
<dbReference type="KEGG" id="tca:100142240"/>
<accession>D7EHY9</accession>
<keyword evidence="2" id="KW-1185">Reference proteome</keyword>